<dbReference type="EMBL" id="UINC01103040">
    <property type="protein sequence ID" value="SVC65120.1"/>
    <property type="molecule type" value="Genomic_DNA"/>
</dbReference>
<dbReference type="AlphaFoldDB" id="A0A382NWU3"/>
<sequence>MWKQIAAEAKQNEMKFNLIILGSGTSQGVPIIGA</sequence>
<evidence type="ECO:0000313" key="1">
    <source>
        <dbReference type="EMBL" id="SVC65120.1"/>
    </source>
</evidence>
<proteinExistence type="predicted"/>
<protein>
    <submittedName>
        <fullName evidence="1">Uncharacterized protein</fullName>
    </submittedName>
</protein>
<feature type="non-terminal residue" evidence="1">
    <location>
        <position position="34"/>
    </location>
</feature>
<reference evidence="1" key="1">
    <citation type="submission" date="2018-05" db="EMBL/GenBank/DDBJ databases">
        <authorList>
            <person name="Lanie J.A."/>
            <person name="Ng W.-L."/>
            <person name="Kazmierczak K.M."/>
            <person name="Andrzejewski T.M."/>
            <person name="Davidsen T.M."/>
            <person name="Wayne K.J."/>
            <person name="Tettelin H."/>
            <person name="Glass J.I."/>
            <person name="Rusch D."/>
            <person name="Podicherti R."/>
            <person name="Tsui H.-C.T."/>
            <person name="Winkler M.E."/>
        </authorList>
    </citation>
    <scope>NUCLEOTIDE SEQUENCE</scope>
</reference>
<accession>A0A382NWU3</accession>
<name>A0A382NWU3_9ZZZZ</name>
<gene>
    <name evidence="1" type="ORF">METZ01_LOCUS317974</name>
</gene>
<organism evidence="1">
    <name type="scientific">marine metagenome</name>
    <dbReference type="NCBI Taxonomy" id="408172"/>
    <lineage>
        <taxon>unclassified sequences</taxon>
        <taxon>metagenomes</taxon>
        <taxon>ecological metagenomes</taxon>
    </lineage>
</organism>